<gene>
    <name evidence="3" type="ORF">G1H10_07615</name>
</gene>
<feature type="domain" description="HTH marR-type" evidence="2">
    <location>
        <begin position="9"/>
        <end position="139"/>
    </location>
</feature>
<proteinExistence type="predicted"/>
<dbReference type="InterPro" id="IPR000835">
    <property type="entry name" value="HTH_MarR-typ"/>
</dbReference>
<dbReference type="AlphaFoldDB" id="A0A6L9S4H1"/>
<dbReference type="Proteomes" id="UP000475214">
    <property type="component" value="Unassembled WGS sequence"/>
</dbReference>
<dbReference type="InterPro" id="IPR036388">
    <property type="entry name" value="WH-like_DNA-bd_sf"/>
</dbReference>
<dbReference type="SUPFAM" id="SSF46785">
    <property type="entry name" value="Winged helix' DNA-binding domain"/>
    <property type="match status" value="1"/>
</dbReference>
<feature type="compositionally biased region" description="Pro residues" evidence="1">
    <location>
        <begin position="150"/>
        <end position="159"/>
    </location>
</feature>
<evidence type="ECO:0000313" key="3">
    <source>
        <dbReference type="EMBL" id="NEE00036.1"/>
    </source>
</evidence>
<dbReference type="Pfam" id="PF12802">
    <property type="entry name" value="MarR_2"/>
    <property type="match status" value="1"/>
</dbReference>
<comment type="caution">
    <text evidence="3">The sequence shown here is derived from an EMBL/GenBank/DDBJ whole genome shotgun (WGS) entry which is preliminary data.</text>
</comment>
<name>A0A6L9S4H1_9ACTN</name>
<dbReference type="GO" id="GO:0003700">
    <property type="term" value="F:DNA-binding transcription factor activity"/>
    <property type="evidence" value="ECO:0007669"/>
    <property type="project" value="InterPro"/>
</dbReference>
<evidence type="ECO:0000259" key="2">
    <source>
        <dbReference type="PROSITE" id="PS50995"/>
    </source>
</evidence>
<dbReference type="InterPro" id="IPR052526">
    <property type="entry name" value="HTH-type_Bedaq_tolerance"/>
</dbReference>
<keyword evidence="4" id="KW-1185">Reference proteome</keyword>
<dbReference type="SMART" id="SM00347">
    <property type="entry name" value="HTH_MARR"/>
    <property type="match status" value="1"/>
</dbReference>
<dbReference type="PROSITE" id="PS50995">
    <property type="entry name" value="HTH_MARR_2"/>
    <property type="match status" value="1"/>
</dbReference>
<dbReference type="InterPro" id="IPR036390">
    <property type="entry name" value="WH_DNA-bd_sf"/>
</dbReference>
<dbReference type="EMBL" id="JAAGOA010000004">
    <property type="protein sequence ID" value="NEE00036.1"/>
    <property type="molecule type" value="Genomic_DNA"/>
</dbReference>
<dbReference type="PANTHER" id="PTHR39515:SF2">
    <property type="entry name" value="HTH-TYPE TRANSCRIPTIONAL REGULATOR RV0880"/>
    <property type="match status" value="1"/>
</dbReference>
<dbReference type="Gene3D" id="1.10.10.10">
    <property type="entry name" value="Winged helix-like DNA-binding domain superfamily/Winged helix DNA-binding domain"/>
    <property type="match status" value="1"/>
</dbReference>
<feature type="region of interest" description="Disordered" evidence="1">
    <location>
        <begin position="145"/>
        <end position="174"/>
    </location>
</feature>
<protein>
    <submittedName>
        <fullName evidence="3">Winged helix-turn-helix transcriptional regulator</fullName>
    </submittedName>
</protein>
<dbReference type="PANTHER" id="PTHR39515">
    <property type="entry name" value="CONSERVED PROTEIN"/>
    <property type="match status" value="1"/>
</dbReference>
<evidence type="ECO:0000313" key="4">
    <source>
        <dbReference type="Proteomes" id="UP000475214"/>
    </source>
</evidence>
<evidence type="ECO:0000256" key="1">
    <source>
        <dbReference type="SAM" id="MobiDB-lite"/>
    </source>
</evidence>
<sequence>MAEDVYESIVDHLRCLVRLSRTVAHRHVAVYEGLSVGVAGALGVLAREGAMRLTTLAERQAIDTSVASRQVAELVAIGLVERVPDPDDARAQLLVSTSDGAAMAERIRCRQVEIVADVLRPWTRDDAIALEAGLARLKAGLRELVNRPAGPAPEQPPEQPPERAPEPGRQPTPT</sequence>
<dbReference type="RefSeq" id="WP_163735036.1">
    <property type="nucleotide sequence ID" value="NZ_JAAGOA010000004.1"/>
</dbReference>
<organism evidence="3 4">
    <name type="scientific">Phytoactinopolyspora halotolerans</name>
    <dbReference type="NCBI Taxonomy" id="1981512"/>
    <lineage>
        <taxon>Bacteria</taxon>
        <taxon>Bacillati</taxon>
        <taxon>Actinomycetota</taxon>
        <taxon>Actinomycetes</taxon>
        <taxon>Jiangellales</taxon>
        <taxon>Jiangellaceae</taxon>
        <taxon>Phytoactinopolyspora</taxon>
    </lineage>
</organism>
<reference evidence="3 4" key="1">
    <citation type="submission" date="2020-02" db="EMBL/GenBank/DDBJ databases">
        <authorList>
            <person name="Li X.-J."/>
            <person name="Han X.-M."/>
        </authorList>
    </citation>
    <scope>NUCLEOTIDE SEQUENCE [LARGE SCALE GENOMIC DNA]</scope>
    <source>
        <strain evidence="3 4">CCTCC AB 2017055</strain>
    </source>
</reference>
<accession>A0A6L9S4H1</accession>